<protein>
    <recommendedName>
        <fullName evidence="4 13">Transcription elongation factor SPT4</fullName>
    </recommendedName>
</protein>
<evidence type="ECO:0000256" key="2">
    <source>
        <dbReference type="ARBA" id="ARBA00004584"/>
    </source>
</evidence>
<evidence type="ECO:0000256" key="10">
    <source>
        <dbReference type="ARBA" id="ARBA00023328"/>
    </source>
</evidence>
<keyword evidence="15" id="KW-0648">Protein biosynthesis</keyword>
<dbReference type="PANTHER" id="PTHR12882:SF1">
    <property type="entry name" value="TRANSCRIPTION ELONGATION FACTOR SPT4"/>
    <property type="match status" value="1"/>
</dbReference>
<dbReference type="GO" id="GO:0006355">
    <property type="term" value="P:regulation of DNA-templated transcription"/>
    <property type="evidence" value="ECO:0007669"/>
    <property type="project" value="InterPro"/>
</dbReference>
<keyword evidence="16" id="KW-1185">Reference proteome</keyword>
<keyword evidence="6" id="KW-0863">Zinc-finger</keyword>
<evidence type="ECO:0000256" key="13">
    <source>
        <dbReference type="PIRNR" id="PIRNR025023"/>
    </source>
</evidence>
<evidence type="ECO:0000256" key="6">
    <source>
        <dbReference type="ARBA" id="ARBA00022771"/>
    </source>
</evidence>
<dbReference type="FunFam" id="3.30.40.210:FF:000002">
    <property type="entry name" value="Transcription elongation factor SPT4 homolog"/>
    <property type="match status" value="1"/>
</dbReference>
<evidence type="ECO:0000256" key="9">
    <source>
        <dbReference type="ARBA" id="ARBA00023242"/>
    </source>
</evidence>
<keyword evidence="8 13" id="KW-0804">Transcription</keyword>
<dbReference type="SUPFAM" id="SSF63393">
    <property type="entry name" value="RNA polymerase subunits"/>
    <property type="match status" value="1"/>
</dbReference>
<dbReference type="PANTHER" id="PTHR12882">
    <property type="entry name" value="SUPPRESSOR OF TY 4"/>
    <property type="match status" value="1"/>
</dbReference>
<dbReference type="InterPro" id="IPR038510">
    <property type="entry name" value="Spt4_sf"/>
</dbReference>
<sequence length="123" mass="13825">MDSSPAAAVIPGNARGKILRACLLCSIIQNPNDFKRNGCPNCEEIMQMKGAQDRVTACTTTHFDGVIAVIGPENSWVARWQRTSKYVRGMYAVRVKGRVPDDVEQELNERGIRYRPRDQTDQD</sequence>
<dbReference type="GO" id="GO:0032044">
    <property type="term" value="C:DSIF complex"/>
    <property type="evidence" value="ECO:0007669"/>
    <property type="project" value="TreeGrafter"/>
</dbReference>
<gene>
    <name evidence="15" type="ORF">BD410DRAFT_735770</name>
</gene>
<dbReference type="EMBL" id="ML170156">
    <property type="protein sequence ID" value="TDL29028.1"/>
    <property type="molecule type" value="Genomic_DNA"/>
</dbReference>
<feature type="domain" description="Spt4/RpoE2 zinc finger" evidence="14">
    <location>
        <begin position="19"/>
        <end position="96"/>
    </location>
</feature>
<dbReference type="Gene3D" id="3.30.40.210">
    <property type="match status" value="1"/>
</dbReference>
<keyword evidence="15" id="KW-0251">Elongation factor</keyword>
<evidence type="ECO:0000256" key="8">
    <source>
        <dbReference type="ARBA" id="ARBA00023163"/>
    </source>
</evidence>
<keyword evidence="5" id="KW-0479">Metal-binding</keyword>
<dbReference type="STRING" id="50990.A0A4V3AZG4"/>
<keyword evidence="10" id="KW-0137">Centromere</keyword>
<evidence type="ECO:0000256" key="1">
    <source>
        <dbReference type="ARBA" id="ARBA00004123"/>
    </source>
</evidence>
<evidence type="ECO:0000256" key="3">
    <source>
        <dbReference type="ARBA" id="ARBA00010464"/>
    </source>
</evidence>
<evidence type="ECO:0000313" key="15">
    <source>
        <dbReference type="EMBL" id="TDL29028.1"/>
    </source>
</evidence>
<evidence type="ECO:0000256" key="4">
    <source>
        <dbReference type="ARBA" id="ARBA00020182"/>
    </source>
</evidence>
<keyword evidence="7" id="KW-0862">Zinc</keyword>
<evidence type="ECO:0000256" key="7">
    <source>
        <dbReference type="ARBA" id="ARBA00022833"/>
    </source>
</evidence>
<dbReference type="InterPro" id="IPR029040">
    <property type="entry name" value="RPABC4/Spt4"/>
</dbReference>
<organism evidence="15 16">
    <name type="scientific">Rickenella mellea</name>
    <dbReference type="NCBI Taxonomy" id="50990"/>
    <lineage>
        <taxon>Eukaryota</taxon>
        <taxon>Fungi</taxon>
        <taxon>Dikarya</taxon>
        <taxon>Basidiomycota</taxon>
        <taxon>Agaricomycotina</taxon>
        <taxon>Agaricomycetes</taxon>
        <taxon>Hymenochaetales</taxon>
        <taxon>Rickenellaceae</taxon>
        <taxon>Rickenella</taxon>
    </lineage>
</organism>
<evidence type="ECO:0000256" key="12">
    <source>
        <dbReference type="ARBA" id="ARBA00025870"/>
    </source>
</evidence>
<dbReference type="GO" id="GO:0008270">
    <property type="term" value="F:zinc ion binding"/>
    <property type="evidence" value="ECO:0007669"/>
    <property type="project" value="UniProtKB-KW"/>
</dbReference>
<dbReference type="InterPro" id="IPR022800">
    <property type="entry name" value="Spt4/RpoE2_Znf"/>
</dbReference>
<evidence type="ECO:0000256" key="11">
    <source>
        <dbReference type="ARBA" id="ARBA00024691"/>
    </source>
</evidence>
<dbReference type="GO" id="GO:0000775">
    <property type="term" value="C:chromosome, centromeric region"/>
    <property type="evidence" value="ECO:0007669"/>
    <property type="project" value="UniProtKB-SubCell"/>
</dbReference>
<dbReference type="Proteomes" id="UP000294933">
    <property type="component" value="Unassembled WGS sequence"/>
</dbReference>
<dbReference type="InterPro" id="IPR009287">
    <property type="entry name" value="Spt4"/>
</dbReference>
<dbReference type="AlphaFoldDB" id="A0A4V3AZG4"/>
<comment type="similarity">
    <text evidence="3 13">Belongs to the SPT4 family.</text>
</comment>
<name>A0A4V3AZG4_9AGAM</name>
<dbReference type="GO" id="GO:0003746">
    <property type="term" value="F:translation elongation factor activity"/>
    <property type="evidence" value="ECO:0007669"/>
    <property type="project" value="UniProtKB-KW"/>
</dbReference>
<evidence type="ECO:0000256" key="5">
    <source>
        <dbReference type="ARBA" id="ARBA00022723"/>
    </source>
</evidence>
<dbReference type="PIRSF" id="PIRSF025023">
    <property type="entry name" value="Spt4"/>
    <property type="match status" value="1"/>
</dbReference>
<dbReference type="GO" id="GO:0000993">
    <property type="term" value="F:RNA polymerase II complex binding"/>
    <property type="evidence" value="ECO:0007669"/>
    <property type="project" value="TreeGrafter"/>
</dbReference>
<dbReference type="CDD" id="cd07973">
    <property type="entry name" value="Spt4"/>
    <property type="match status" value="1"/>
</dbReference>
<reference evidence="15 16" key="1">
    <citation type="submission" date="2018-06" db="EMBL/GenBank/DDBJ databases">
        <title>A transcriptomic atlas of mushroom development highlights an independent origin of complex multicellularity.</title>
        <authorList>
            <consortium name="DOE Joint Genome Institute"/>
            <person name="Krizsan K."/>
            <person name="Almasi E."/>
            <person name="Merenyi Z."/>
            <person name="Sahu N."/>
            <person name="Viragh M."/>
            <person name="Koszo T."/>
            <person name="Mondo S."/>
            <person name="Kiss B."/>
            <person name="Balint B."/>
            <person name="Kues U."/>
            <person name="Barry K."/>
            <person name="Hegedus J.C."/>
            <person name="Henrissat B."/>
            <person name="Johnson J."/>
            <person name="Lipzen A."/>
            <person name="Ohm R."/>
            <person name="Nagy I."/>
            <person name="Pangilinan J."/>
            <person name="Yan J."/>
            <person name="Xiong Y."/>
            <person name="Grigoriev I.V."/>
            <person name="Hibbett D.S."/>
            <person name="Nagy L.G."/>
        </authorList>
    </citation>
    <scope>NUCLEOTIDE SEQUENCE [LARGE SCALE GENOMIC DNA]</scope>
    <source>
        <strain evidence="15 16">SZMC22713</strain>
    </source>
</reference>
<dbReference type="Pfam" id="PF06093">
    <property type="entry name" value="Spt4"/>
    <property type="match status" value="1"/>
</dbReference>
<evidence type="ECO:0000259" key="14">
    <source>
        <dbReference type="SMART" id="SM01389"/>
    </source>
</evidence>
<dbReference type="GO" id="GO:0140673">
    <property type="term" value="P:transcription elongation-coupled chromatin remodeling"/>
    <property type="evidence" value="ECO:0007669"/>
    <property type="project" value="InterPro"/>
</dbReference>
<comment type="subcellular location">
    <subcellularLocation>
        <location evidence="2">Chromosome</location>
        <location evidence="2">Centromere</location>
    </subcellularLocation>
    <subcellularLocation>
        <location evidence="1 13">Nucleus</location>
    </subcellularLocation>
</comment>
<dbReference type="OrthoDB" id="248751at2759"/>
<proteinExistence type="inferred from homology"/>
<accession>A0A4V3AZG4</accession>
<comment type="function">
    <text evidence="11 13">The SPT4-SPT5 complex mediates both activation and inhibition of transcription elongation, and plays a role in pre-mRNA processing. This complex seems to be important for the stability of the RNA polymerase II elongation machinery on the chromatin template but not for the inherent ability of this machinery to translocate down the gene.</text>
</comment>
<dbReference type="SMART" id="SM01389">
    <property type="entry name" value="Spt4"/>
    <property type="match status" value="1"/>
</dbReference>
<evidence type="ECO:0000313" key="16">
    <source>
        <dbReference type="Proteomes" id="UP000294933"/>
    </source>
</evidence>
<dbReference type="VEuPathDB" id="FungiDB:BD410DRAFT_735770"/>
<comment type="subunit">
    <text evidence="12">Component of the SPT4-SPT5 complex. Interacts with RNA polymerase II.</text>
</comment>
<keyword evidence="9 13" id="KW-0539">Nucleus</keyword>